<feature type="chain" id="PRO_5035298106" evidence="2">
    <location>
        <begin position="20"/>
        <end position="224"/>
    </location>
</feature>
<protein>
    <submittedName>
        <fullName evidence="3">Uncharacterized protein</fullName>
    </submittedName>
</protein>
<keyword evidence="4" id="KW-1185">Reference proteome</keyword>
<name>A0A8I6SAE9_CIMLE</name>
<feature type="signal peptide" evidence="2">
    <location>
        <begin position="1"/>
        <end position="19"/>
    </location>
</feature>
<keyword evidence="2" id="KW-0732">Signal</keyword>
<dbReference type="GeneID" id="106673085"/>
<dbReference type="KEGG" id="clec:106673085"/>
<evidence type="ECO:0000313" key="3">
    <source>
        <dbReference type="EnsemblMetazoa" id="XP_014260524.1"/>
    </source>
</evidence>
<sequence>MKTLLLALFLALLLATVAAQQLSRSKRLTAFGKSPSNPSSPPPPLVGKGKECKSNQDCAHIIYSSCKTDDRDLRKRCICNDGSPIKNGQCVNRPRVRRGYVPSGLGRKEKDAVLFRPAPTPPFFPIQTNRVNMTTTRKPLFVPHIRLGLRETCKNDGECLEGGECKINPNATTSASQRTTKVCLCREGRIEQNNQCNGSELHTQTWSVALAFGLLSILLGGRQY</sequence>
<dbReference type="CTD" id="42961"/>
<dbReference type="RefSeq" id="XP_014260524.1">
    <property type="nucleotide sequence ID" value="XM_014405038.2"/>
</dbReference>
<dbReference type="AlphaFoldDB" id="A0A8I6SAE9"/>
<dbReference type="EnsemblMetazoa" id="XM_014405038.2">
    <property type="protein sequence ID" value="XP_014260524.1"/>
    <property type="gene ID" value="LOC106673085"/>
</dbReference>
<dbReference type="OMA" id="CAGIANT"/>
<evidence type="ECO:0000256" key="1">
    <source>
        <dbReference type="SAM" id="MobiDB-lite"/>
    </source>
</evidence>
<dbReference type="Proteomes" id="UP000494040">
    <property type="component" value="Unassembled WGS sequence"/>
</dbReference>
<reference evidence="3" key="1">
    <citation type="submission" date="2022-01" db="UniProtKB">
        <authorList>
            <consortium name="EnsemblMetazoa"/>
        </authorList>
    </citation>
    <scope>IDENTIFICATION</scope>
</reference>
<evidence type="ECO:0000256" key="2">
    <source>
        <dbReference type="SAM" id="SignalP"/>
    </source>
</evidence>
<evidence type="ECO:0000313" key="4">
    <source>
        <dbReference type="Proteomes" id="UP000494040"/>
    </source>
</evidence>
<accession>A0A8I6SAE9</accession>
<organism evidence="3 4">
    <name type="scientific">Cimex lectularius</name>
    <name type="common">Bed bug</name>
    <name type="synonym">Acanthia lectularia</name>
    <dbReference type="NCBI Taxonomy" id="79782"/>
    <lineage>
        <taxon>Eukaryota</taxon>
        <taxon>Metazoa</taxon>
        <taxon>Ecdysozoa</taxon>
        <taxon>Arthropoda</taxon>
        <taxon>Hexapoda</taxon>
        <taxon>Insecta</taxon>
        <taxon>Pterygota</taxon>
        <taxon>Neoptera</taxon>
        <taxon>Paraneoptera</taxon>
        <taxon>Hemiptera</taxon>
        <taxon>Heteroptera</taxon>
        <taxon>Panheteroptera</taxon>
        <taxon>Cimicomorpha</taxon>
        <taxon>Cimicidae</taxon>
        <taxon>Cimex</taxon>
    </lineage>
</organism>
<proteinExistence type="predicted"/>
<dbReference type="OrthoDB" id="8193455at2759"/>
<feature type="region of interest" description="Disordered" evidence="1">
    <location>
        <begin position="29"/>
        <end position="49"/>
    </location>
</feature>